<dbReference type="Gene3D" id="1.10.357.10">
    <property type="entry name" value="Tetracycline Repressor, domain 2"/>
    <property type="match status" value="1"/>
</dbReference>
<dbReference type="PANTHER" id="PTHR30055">
    <property type="entry name" value="HTH-TYPE TRANSCRIPTIONAL REGULATOR RUTR"/>
    <property type="match status" value="1"/>
</dbReference>
<feature type="domain" description="HTH tetR-type" evidence="5">
    <location>
        <begin position="12"/>
        <end position="72"/>
    </location>
</feature>
<evidence type="ECO:0000313" key="6">
    <source>
        <dbReference type="EMBL" id="EGF23868.1"/>
    </source>
</evidence>
<keyword evidence="2 4" id="KW-0238">DNA-binding</keyword>
<dbReference type="PANTHER" id="PTHR30055:SF234">
    <property type="entry name" value="HTH-TYPE TRANSCRIPTIONAL REGULATOR BETI"/>
    <property type="match status" value="1"/>
</dbReference>
<keyword evidence="7" id="KW-1185">Reference proteome</keyword>
<dbReference type="InterPro" id="IPR050109">
    <property type="entry name" value="HTH-type_TetR-like_transc_reg"/>
</dbReference>
<keyword evidence="3" id="KW-0804">Transcription</keyword>
<feature type="DNA-binding region" description="H-T-H motif" evidence="4">
    <location>
        <begin position="35"/>
        <end position="54"/>
    </location>
</feature>
<dbReference type="Proteomes" id="UP000005947">
    <property type="component" value="Unassembled WGS sequence"/>
</dbReference>
<dbReference type="PROSITE" id="PS50977">
    <property type="entry name" value="HTH_TETR_2"/>
    <property type="match status" value="1"/>
</dbReference>
<dbReference type="InterPro" id="IPR001647">
    <property type="entry name" value="HTH_TetR"/>
</dbReference>
<accession>F1T5D7</accession>
<dbReference type="GO" id="GO:0000976">
    <property type="term" value="F:transcription cis-regulatory region binding"/>
    <property type="evidence" value="ECO:0007669"/>
    <property type="project" value="TreeGrafter"/>
</dbReference>
<organism evidence="6 7">
    <name type="scientific">Fannyhessea vaginae DSM 15829</name>
    <dbReference type="NCBI Taxonomy" id="525256"/>
    <lineage>
        <taxon>Bacteria</taxon>
        <taxon>Bacillati</taxon>
        <taxon>Actinomycetota</taxon>
        <taxon>Coriobacteriia</taxon>
        <taxon>Coriobacteriales</taxon>
        <taxon>Atopobiaceae</taxon>
        <taxon>Fannyhessea</taxon>
    </lineage>
</organism>
<dbReference type="EMBL" id="ACGK02000001">
    <property type="protein sequence ID" value="EGF23868.1"/>
    <property type="molecule type" value="Genomic_DNA"/>
</dbReference>
<dbReference type="PRINTS" id="PR00455">
    <property type="entry name" value="HTHTETR"/>
</dbReference>
<protein>
    <submittedName>
        <fullName evidence="6">Transcriptional regulator, TetR family</fullName>
    </submittedName>
</protein>
<dbReference type="Pfam" id="PF00440">
    <property type="entry name" value="TetR_N"/>
    <property type="match status" value="1"/>
</dbReference>
<sequence>MFSREVNMNTAVTSREEILTACRQLVATSGLAAVNMRKVAQLCHVALGSLYYYFPSKDELLLATVESVWDDIFNSEKLTHAALPFDRYITNFFEHLKLGILKYPNFFTVHSLSFSTRGQAKGQKTMQKYLAKMKTNMLQVLQNDQAVQPDVFSDIFTEDEFVDFIIMHMMSLMLQKDFNCTVLIEIIRRIIYCK</sequence>
<evidence type="ECO:0000313" key="7">
    <source>
        <dbReference type="Proteomes" id="UP000005947"/>
    </source>
</evidence>
<evidence type="ECO:0000259" key="5">
    <source>
        <dbReference type="PROSITE" id="PS50977"/>
    </source>
</evidence>
<evidence type="ECO:0000256" key="2">
    <source>
        <dbReference type="ARBA" id="ARBA00023125"/>
    </source>
</evidence>
<evidence type="ECO:0000256" key="1">
    <source>
        <dbReference type="ARBA" id="ARBA00023015"/>
    </source>
</evidence>
<keyword evidence="1" id="KW-0805">Transcription regulation</keyword>
<reference evidence="6 7" key="1">
    <citation type="submission" date="2011-02" db="EMBL/GenBank/DDBJ databases">
        <authorList>
            <person name="Muzny D."/>
            <person name="Qin X."/>
            <person name="Buhay C."/>
            <person name="Dugan-Rocha S."/>
            <person name="Ding Y."/>
            <person name="Chen G."/>
            <person name="Hawes A."/>
            <person name="Holder M."/>
            <person name="Jhangiani S."/>
            <person name="Johnson A."/>
            <person name="Khan Z."/>
            <person name="Li Z."/>
            <person name="Liu W."/>
            <person name="Liu X."/>
            <person name="Perez L."/>
            <person name="Shen H."/>
            <person name="Wang Q."/>
            <person name="Watt J."/>
            <person name="Xi L."/>
            <person name="Xin Y."/>
            <person name="Zhou J."/>
            <person name="Deng J."/>
            <person name="Jiang H."/>
            <person name="Liu Y."/>
            <person name="Qu J."/>
            <person name="Song X.-Z."/>
            <person name="Zhang L."/>
            <person name="Villasana D."/>
            <person name="Johnson A."/>
            <person name="Liu J."/>
            <person name="Liyanage D."/>
            <person name="Lorensuhewa L."/>
            <person name="Robinson T."/>
            <person name="Song A."/>
            <person name="Song B.-B."/>
            <person name="Dinh H."/>
            <person name="Thornton R."/>
            <person name="Coyle M."/>
            <person name="Francisco L."/>
            <person name="Jackson L."/>
            <person name="Javaid M."/>
            <person name="Korchina V."/>
            <person name="Kovar C."/>
            <person name="Mata R."/>
            <person name="Mathew T."/>
            <person name="Ngo R."/>
            <person name="Nguyen L."/>
            <person name="Nguyen N."/>
            <person name="Okwuonu G."/>
            <person name="Ongeri F."/>
            <person name="Pham C."/>
            <person name="Simmons D."/>
            <person name="Wilczek-Boney K."/>
            <person name="Hale W."/>
            <person name="Jakkamsetti A."/>
            <person name="Pham P."/>
            <person name="Ruth R."/>
            <person name="San Lucas F."/>
            <person name="Warren J."/>
            <person name="Zhang J."/>
            <person name="Zhao Z."/>
            <person name="Zhou C."/>
            <person name="Zhu D."/>
            <person name="Lee S."/>
            <person name="Bess C."/>
            <person name="Blankenburg K."/>
            <person name="Forbes L."/>
            <person name="Fu Q."/>
            <person name="Gubbala S."/>
            <person name="Hirani K."/>
            <person name="Jayaseelan J.C."/>
            <person name="Lara F."/>
            <person name="Munidasa M."/>
            <person name="Palculict T."/>
            <person name="Patil S."/>
            <person name="Pu L.-L."/>
            <person name="Saada N."/>
            <person name="Tang L."/>
            <person name="Weissenberger G."/>
            <person name="Zhu Y."/>
            <person name="Hemphill L."/>
            <person name="Shang Y."/>
            <person name="Youmans B."/>
            <person name="Ayvaz T."/>
            <person name="Ross M."/>
            <person name="Santibanez J."/>
            <person name="Aqrawi P."/>
            <person name="Gross S."/>
            <person name="Joshi V."/>
            <person name="Fowler G."/>
            <person name="Nazareth L."/>
            <person name="Reid J."/>
            <person name="Worley K."/>
            <person name="Petrosino J."/>
            <person name="Highlander S."/>
            <person name="Gibbs R."/>
        </authorList>
    </citation>
    <scope>NUCLEOTIDE SEQUENCE [LARGE SCALE GENOMIC DNA]</scope>
    <source>
        <strain evidence="6 7">DSM 15829</strain>
    </source>
</reference>
<dbReference type="GO" id="GO:0003700">
    <property type="term" value="F:DNA-binding transcription factor activity"/>
    <property type="evidence" value="ECO:0007669"/>
    <property type="project" value="TreeGrafter"/>
</dbReference>
<evidence type="ECO:0000256" key="4">
    <source>
        <dbReference type="PROSITE-ProRule" id="PRU00335"/>
    </source>
</evidence>
<gene>
    <name evidence="6" type="ORF">HMPREF0091_10815</name>
</gene>
<name>F1T5D7_9ACTN</name>
<dbReference type="AlphaFoldDB" id="F1T5D7"/>
<proteinExistence type="predicted"/>
<evidence type="ECO:0000256" key="3">
    <source>
        <dbReference type="ARBA" id="ARBA00023163"/>
    </source>
</evidence>
<dbReference type="eggNOG" id="COG1309">
    <property type="taxonomic scope" value="Bacteria"/>
</dbReference>
<dbReference type="SUPFAM" id="SSF46689">
    <property type="entry name" value="Homeodomain-like"/>
    <property type="match status" value="1"/>
</dbReference>
<comment type="caution">
    <text evidence="6">The sequence shown here is derived from an EMBL/GenBank/DDBJ whole genome shotgun (WGS) entry which is preliminary data.</text>
</comment>
<dbReference type="InterPro" id="IPR009057">
    <property type="entry name" value="Homeodomain-like_sf"/>
</dbReference>